<dbReference type="GO" id="GO:0003887">
    <property type="term" value="F:DNA-directed DNA polymerase activity"/>
    <property type="evidence" value="ECO:0007669"/>
    <property type="project" value="UniProtKB-UniRule"/>
</dbReference>
<reference evidence="13" key="1">
    <citation type="journal article" date="2021" name="PeerJ">
        <title>Extensive microbial diversity within the chicken gut microbiome revealed by metagenomics and culture.</title>
        <authorList>
            <person name="Gilroy R."/>
            <person name="Ravi A."/>
            <person name="Getino M."/>
            <person name="Pursley I."/>
            <person name="Horton D.L."/>
            <person name="Alikhan N.F."/>
            <person name="Baker D."/>
            <person name="Gharbi K."/>
            <person name="Hall N."/>
            <person name="Watson M."/>
            <person name="Adriaenssens E.M."/>
            <person name="Foster-Nyarko E."/>
            <person name="Jarju S."/>
            <person name="Secka A."/>
            <person name="Antonio M."/>
            <person name="Oren A."/>
            <person name="Chaudhuri R.R."/>
            <person name="La Ragione R."/>
            <person name="Hildebrand F."/>
            <person name="Pallen M.J."/>
        </authorList>
    </citation>
    <scope>NUCLEOTIDE SEQUENCE</scope>
    <source>
        <strain evidence="13">ChiHjej10B9-743</strain>
    </source>
</reference>
<dbReference type="GO" id="GO:0006271">
    <property type="term" value="P:DNA strand elongation involved in DNA replication"/>
    <property type="evidence" value="ECO:0007669"/>
    <property type="project" value="TreeGrafter"/>
</dbReference>
<evidence type="ECO:0000313" key="14">
    <source>
        <dbReference type="Proteomes" id="UP000824133"/>
    </source>
</evidence>
<keyword evidence="5 9" id="KW-0548">Nucleotidyltransferase</keyword>
<evidence type="ECO:0000256" key="2">
    <source>
        <dbReference type="ARBA" id="ARBA00010752"/>
    </source>
</evidence>
<dbReference type="NCBIfam" id="TIGR00663">
    <property type="entry name" value="dnan"/>
    <property type="match status" value="1"/>
</dbReference>
<dbReference type="PANTHER" id="PTHR30478:SF0">
    <property type="entry name" value="BETA SLIDING CLAMP"/>
    <property type="match status" value="1"/>
</dbReference>
<dbReference type="Pfam" id="PF00712">
    <property type="entry name" value="DNA_pol3_beta"/>
    <property type="match status" value="1"/>
</dbReference>
<feature type="domain" description="DNA polymerase III beta sliding clamp central" evidence="11">
    <location>
        <begin position="127"/>
        <end position="240"/>
    </location>
</feature>
<dbReference type="Pfam" id="PF02767">
    <property type="entry name" value="DNA_pol3_beta_2"/>
    <property type="match status" value="1"/>
</dbReference>
<name>A0A9D1Z8S6_9ACTN</name>
<evidence type="ECO:0000256" key="4">
    <source>
        <dbReference type="ARBA" id="ARBA00022679"/>
    </source>
</evidence>
<comment type="caution">
    <text evidence="13">The sequence shown here is derived from an EMBL/GenBank/DDBJ whole genome shotgun (WGS) entry which is preliminary data.</text>
</comment>
<dbReference type="Gene3D" id="3.70.10.10">
    <property type="match status" value="1"/>
</dbReference>
<dbReference type="SUPFAM" id="SSF55979">
    <property type="entry name" value="DNA clamp"/>
    <property type="match status" value="3"/>
</dbReference>
<evidence type="ECO:0000313" key="13">
    <source>
        <dbReference type="EMBL" id="HIY79011.1"/>
    </source>
</evidence>
<keyword evidence="6 9" id="KW-0235">DNA replication</keyword>
<evidence type="ECO:0000256" key="1">
    <source>
        <dbReference type="ARBA" id="ARBA00004496"/>
    </source>
</evidence>
<keyword evidence="3 9" id="KW-0963">Cytoplasm</keyword>
<dbReference type="InterPro" id="IPR022634">
    <property type="entry name" value="DNA_polIII_beta_N"/>
</dbReference>
<comment type="subunit">
    <text evidence="9">Forms a ring-shaped head-to-tail homodimer around DNA.</text>
</comment>
<evidence type="ECO:0000259" key="12">
    <source>
        <dbReference type="Pfam" id="PF02768"/>
    </source>
</evidence>
<protein>
    <recommendedName>
        <fullName evidence="9">Beta sliding clamp</fullName>
    </recommendedName>
</protein>
<dbReference type="InterPro" id="IPR022637">
    <property type="entry name" value="DNA_polIII_beta_cen"/>
</dbReference>
<evidence type="ECO:0000256" key="7">
    <source>
        <dbReference type="ARBA" id="ARBA00022932"/>
    </source>
</evidence>
<dbReference type="GO" id="GO:0005737">
    <property type="term" value="C:cytoplasm"/>
    <property type="evidence" value="ECO:0007669"/>
    <property type="project" value="UniProtKB-SubCell"/>
</dbReference>
<dbReference type="CDD" id="cd00140">
    <property type="entry name" value="beta_clamp"/>
    <property type="match status" value="1"/>
</dbReference>
<dbReference type="PANTHER" id="PTHR30478">
    <property type="entry name" value="DNA POLYMERASE III SUBUNIT BETA"/>
    <property type="match status" value="1"/>
</dbReference>
<evidence type="ECO:0000259" key="11">
    <source>
        <dbReference type="Pfam" id="PF02767"/>
    </source>
</evidence>
<dbReference type="Pfam" id="PF02768">
    <property type="entry name" value="DNA_pol3_beta_3"/>
    <property type="match status" value="1"/>
</dbReference>
<dbReference type="InterPro" id="IPR046938">
    <property type="entry name" value="DNA_clamp_sf"/>
</dbReference>
<evidence type="ECO:0000256" key="9">
    <source>
        <dbReference type="PIRNR" id="PIRNR000804"/>
    </source>
</evidence>
<gene>
    <name evidence="13" type="primary">dnaN</name>
    <name evidence="13" type="ORF">IAA42_01020</name>
</gene>
<accession>A0A9D1Z8S6</accession>
<evidence type="ECO:0000256" key="6">
    <source>
        <dbReference type="ARBA" id="ARBA00022705"/>
    </source>
</evidence>
<comment type="subcellular location">
    <subcellularLocation>
        <location evidence="1 9">Cytoplasm</location>
    </subcellularLocation>
</comment>
<keyword evidence="8" id="KW-0238">DNA-binding</keyword>
<dbReference type="GO" id="GO:0009360">
    <property type="term" value="C:DNA polymerase III complex"/>
    <property type="evidence" value="ECO:0007669"/>
    <property type="project" value="InterPro"/>
</dbReference>
<comment type="function">
    <text evidence="9">Confers DNA tethering and processivity to DNA polymerases and other proteins. Acts as a clamp, forming a ring around DNA (a reaction catalyzed by the clamp-loading complex) which diffuses in an ATP-independent manner freely and bidirectionally along dsDNA. Initially characterized for its ability to contact the catalytic subunit of DNA polymerase III (Pol III), a complex, multichain enzyme responsible for most of the replicative synthesis in bacteria; Pol III exhibits 3'-5' exonuclease proofreading activity. The beta chain is required for initiation of replication as well as for processivity of DNA replication.</text>
</comment>
<dbReference type="SMART" id="SM00480">
    <property type="entry name" value="POL3Bc"/>
    <property type="match status" value="1"/>
</dbReference>
<dbReference type="InterPro" id="IPR022635">
    <property type="entry name" value="DNA_polIII_beta_C"/>
</dbReference>
<proteinExistence type="inferred from homology"/>
<reference evidence="13" key="2">
    <citation type="submission" date="2021-04" db="EMBL/GenBank/DDBJ databases">
        <authorList>
            <person name="Gilroy R."/>
        </authorList>
    </citation>
    <scope>NUCLEOTIDE SEQUENCE</scope>
    <source>
        <strain evidence="13">ChiHjej10B9-743</strain>
    </source>
</reference>
<organism evidence="13 14">
    <name type="scientific">Candidatus Olsenella excrementavium</name>
    <dbReference type="NCBI Taxonomy" id="2838709"/>
    <lineage>
        <taxon>Bacteria</taxon>
        <taxon>Bacillati</taxon>
        <taxon>Actinomycetota</taxon>
        <taxon>Coriobacteriia</taxon>
        <taxon>Coriobacteriales</taxon>
        <taxon>Atopobiaceae</taxon>
        <taxon>Olsenella</taxon>
    </lineage>
</organism>
<keyword evidence="4 9" id="KW-0808">Transferase</keyword>
<dbReference type="Gene3D" id="3.10.150.10">
    <property type="entry name" value="DNA Polymerase III, subunit A, domain 2"/>
    <property type="match status" value="1"/>
</dbReference>
<evidence type="ECO:0000256" key="5">
    <source>
        <dbReference type="ARBA" id="ARBA00022695"/>
    </source>
</evidence>
<evidence type="ECO:0000259" key="10">
    <source>
        <dbReference type="Pfam" id="PF00712"/>
    </source>
</evidence>
<dbReference type="PIRSF" id="PIRSF000804">
    <property type="entry name" value="DNA_pol_III_b"/>
    <property type="match status" value="1"/>
</dbReference>
<sequence>MKFTVSQSSLMKALTVVSKGMGANTTLPILSGIYLRAADGNLELQTNNLSISIRHLVPANVEEEGETVVSGKVLTNITKTLPDAAVTFEDMDHMVTISCGRSTFRLNTLRAADWPAFPEIQPSRTIELPSELLTRMVDKVYRVTSKETTRQYLQGIQLTVEDNTIRMVATDTIRLAVCDSSVEAAPDEPFCSVIGGQVFHDVLAMPSITDTISIGTAENQAVFSFGTTTFVTRLLEGNFPSWRQLVSPTCSTAVTLDVAEFSAALKRVSVIAQQNASIRFDVDADGGLVRLSARSPEQGESSETLSCEVEGQSLAIGLNYHYVFDCVNAVSDSQEVRLELQGSTQPGIFKSNGKINYLYLLMPIRL</sequence>
<dbReference type="InterPro" id="IPR001001">
    <property type="entry name" value="DNA_polIII_beta"/>
</dbReference>
<evidence type="ECO:0000256" key="3">
    <source>
        <dbReference type="ARBA" id="ARBA00022490"/>
    </source>
</evidence>
<feature type="domain" description="DNA polymerase III beta sliding clamp C-terminal" evidence="12">
    <location>
        <begin position="252"/>
        <end position="365"/>
    </location>
</feature>
<dbReference type="Proteomes" id="UP000824133">
    <property type="component" value="Unassembled WGS sequence"/>
</dbReference>
<dbReference type="GO" id="GO:0003677">
    <property type="term" value="F:DNA binding"/>
    <property type="evidence" value="ECO:0007669"/>
    <property type="project" value="UniProtKB-UniRule"/>
</dbReference>
<dbReference type="AlphaFoldDB" id="A0A9D1Z8S6"/>
<keyword evidence="7 9" id="KW-0239">DNA-directed DNA polymerase</keyword>
<dbReference type="GO" id="GO:0008408">
    <property type="term" value="F:3'-5' exonuclease activity"/>
    <property type="evidence" value="ECO:0007669"/>
    <property type="project" value="InterPro"/>
</dbReference>
<comment type="similarity">
    <text evidence="2 9">Belongs to the beta sliding clamp family.</text>
</comment>
<feature type="domain" description="DNA polymerase III beta sliding clamp N-terminal" evidence="10">
    <location>
        <begin position="1"/>
        <end position="117"/>
    </location>
</feature>
<dbReference type="EMBL" id="DXCP01000005">
    <property type="protein sequence ID" value="HIY79011.1"/>
    <property type="molecule type" value="Genomic_DNA"/>
</dbReference>
<evidence type="ECO:0000256" key="8">
    <source>
        <dbReference type="ARBA" id="ARBA00023125"/>
    </source>
</evidence>